<gene>
    <name evidence="2" type="ORF">H0E82_01430</name>
</gene>
<comment type="caution">
    <text evidence="2">The sequence shown here is derived from an EMBL/GenBank/DDBJ whole genome shotgun (WGS) entry which is preliminary data.</text>
</comment>
<keyword evidence="3" id="KW-1185">Reference proteome</keyword>
<evidence type="ECO:0000313" key="2">
    <source>
        <dbReference type="EMBL" id="NYZ61427.1"/>
    </source>
</evidence>
<dbReference type="RefSeq" id="WP_180543192.1">
    <property type="nucleotide sequence ID" value="NZ_JACCJZ010000004.1"/>
</dbReference>
<keyword evidence="1" id="KW-0472">Membrane</keyword>
<name>A0A7Z0QPF5_9GAMM</name>
<reference evidence="2 3" key="1">
    <citation type="submission" date="2020-07" db="EMBL/GenBank/DDBJ databases">
        <title>isolation of Luteimonas sp. SJ-16.</title>
        <authorList>
            <person name="Huang X.-X."/>
            <person name="Xu L."/>
            <person name="Sun J.-Q."/>
        </authorList>
    </citation>
    <scope>NUCLEOTIDE SEQUENCE [LARGE SCALE GENOMIC DNA]</scope>
    <source>
        <strain evidence="2 3">SJ-16</strain>
    </source>
</reference>
<proteinExistence type="predicted"/>
<feature type="transmembrane region" description="Helical" evidence="1">
    <location>
        <begin position="135"/>
        <end position="155"/>
    </location>
</feature>
<feature type="transmembrane region" description="Helical" evidence="1">
    <location>
        <begin position="37"/>
        <end position="54"/>
    </location>
</feature>
<accession>A0A7Z0QPF5</accession>
<sequence>MQDASDNLYAAPVADVRPPPAIPAAAAAFHVVSGPKLVVLYVATFGLYGIYWFYRHWEQVRRTGGETLWPVARAIFSVIFAHALAREIDARLHAGRRRYTWAPATVATCYVVFEIAGNILSRLSWREIGSPATDLLSMASMLPVVLCLLAMQRAANTASGDPTGEANSRFTAANWVWMILGGLAWLLVAAAWLLPG</sequence>
<keyword evidence="1" id="KW-0812">Transmembrane</keyword>
<dbReference type="AlphaFoldDB" id="A0A7Z0QPF5"/>
<protein>
    <submittedName>
        <fullName evidence="2">DUF4234 domain-containing protein</fullName>
    </submittedName>
</protein>
<feature type="transmembrane region" description="Helical" evidence="1">
    <location>
        <begin position="175"/>
        <end position="194"/>
    </location>
</feature>
<feature type="transmembrane region" description="Helical" evidence="1">
    <location>
        <begin position="104"/>
        <end position="123"/>
    </location>
</feature>
<evidence type="ECO:0000313" key="3">
    <source>
        <dbReference type="Proteomes" id="UP000589896"/>
    </source>
</evidence>
<keyword evidence="1" id="KW-1133">Transmembrane helix</keyword>
<evidence type="ECO:0000256" key="1">
    <source>
        <dbReference type="SAM" id="Phobius"/>
    </source>
</evidence>
<dbReference type="EMBL" id="JACCJZ010000004">
    <property type="protein sequence ID" value="NYZ61427.1"/>
    <property type="molecule type" value="Genomic_DNA"/>
</dbReference>
<organism evidence="2 3">
    <name type="scientific">Luteimonas deserti</name>
    <dbReference type="NCBI Taxonomy" id="2752306"/>
    <lineage>
        <taxon>Bacteria</taxon>
        <taxon>Pseudomonadati</taxon>
        <taxon>Pseudomonadota</taxon>
        <taxon>Gammaproteobacteria</taxon>
        <taxon>Lysobacterales</taxon>
        <taxon>Lysobacteraceae</taxon>
        <taxon>Luteimonas</taxon>
    </lineage>
</organism>
<dbReference type="Proteomes" id="UP000589896">
    <property type="component" value="Unassembled WGS sequence"/>
</dbReference>